<dbReference type="Gene3D" id="2.30.29.30">
    <property type="entry name" value="Pleckstrin-homology domain (PH domain)/Phosphotyrosine-binding domain (PTB)"/>
    <property type="match status" value="1"/>
</dbReference>
<dbReference type="RefSeq" id="XP_016610293.1">
    <property type="nucleotide sequence ID" value="XM_016757211.1"/>
</dbReference>
<evidence type="ECO:0000256" key="1">
    <source>
        <dbReference type="SAM" id="MobiDB-lite"/>
    </source>
</evidence>
<feature type="compositionally biased region" description="Polar residues" evidence="1">
    <location>
        <begin position="101"/>
        <end position="110"/>
    </location>
</feature>
<dbReference type="InterPro" id="IPR011993">
    <property type="entry name" value="PH-like_dom_sf"/>
</dbReference>
<dbReference type="InterPro" id="IPR053074">
    <property type="entry name" value="NPC_Nucleoporin"/>
</dbReference>
<feature type="domain" description="RanBD1" evidence="2">
    <location>
        <begin position="498"/>
        <end position="565"/>
    </location>
</feature>
<feature type="compositionally biased region" description="Polar residues" evidence="1">
    <location>
        <begin position="146"/>
        <end position="177"/>
    </location>
</feature>
<feature type="compositionally biased region" description="Low complexity" evidence="1">
    <location>
        <begin position="187"/>
        <end position="202"/>
    </location>
</feature>
<dbReference type="SUPFAM" id="SSF50729">
    <property type="entry name" value="PH domain-like"/>
    <property type="match status" value="1"/>
</dbReference>
<dbReference type="PANTHER" id="PTHR38697">
    <property type="entry name" value="NUCLEAR PORE COMPLEX PROTEIN SIMILAR TO S. CEREVISIAE NUP2 (EUROFUNG)"/>
    <property type="match status" value="1"/>
</dbReference>
<gene>
    <name evidence="3" type="ORF">SPPG_09057</name>
</gene>
<evidence type="ECO:0000313" key="3">
    <source>
        <dbReference type="EMBL" id="KND02254.1"/>
    </source>
</evidence>
<dbReference type="GeneID" id="27692182"/>
<dbReference type="InParanoid" id="A0A0L0HN58"/>
<feature type="compositionally biased region" description="Basic residues" evidence="1">
    <location>
        <begin position="113"/>
        <end position="123"/>
    </location>
</feature>
<accession>A0A0L0HN58</accession>
<dbReference type="eggNOG" id="KOG0866">
    <property type="taxonomic scope" value="Eukaryota"/>
</dbReference>
<feature type="region of interest" description="Disordered" evidence="1">
    <location>
        <begin position="263"/>
        <end position="361"/>
    </location>
</feature>
<dbReference type="OMA" id="HYEREDD"/>
<feature type="compositionally biased region" description="Basic and acidic residues" evidence="1">
    <location>
        <begin position="277"/>
        <end position="287"/>
    </location>
</feature>
<sequence>MKPTPFSGALGTTSPAKSTFSFGGAAPSALPVNTDAPMKPTPFSGALGTTSPAKSTFSFGGAAPSAFPVNTDAPMKLPQNGFSSNAVQLPTPNTMGEGYASGNSTESGTSGRRLAKPKGRFKRAGLDGAQPASPAFGPTPTGGASGFSQPTGTESTWSNPILTTTPLTKTVAPSFTAQAPVPTNGRTTAPSSSSKTPTAPGKSTRDEIIRNRQKIRVLNEQFLAHASASVKADPMVDLAPTMESYLSFLKGIMEEFKELVKKFDSESQTSVGVSRKRQGEALEKDNVDFGGSHKRRGDDLEKENVDLESGSRKRRGDDFEKEGNNTAPAFKKVPQISFGLSQPTGTTVAAPPPPSSSSAGGFGSIPATMGALFTAPAATVAPPPNEPQSQATPKVPQFSFGGFQPTGTGATSAAPPASFGNFGSAATTSSAAPTFNAPAPAGFSFFGNTQSSATPGPVSFIPPPQTPSNPSNDTTEDADDDEANKEEQIGDALMRGQGEEQERTVHEVRAKVFSFDKETSQWKPAGVGQLRVNKHIETGKARLLHRADGSGRVLLNAAVYEGMKFTLKANNLSFAIVLEGGVMQQTLVRVKAESNATALLEAIERARK</sequence>
<dbReference type="SMART" id="SM00160">
    <property type="entry name" value="RanBD"/>
    <property type="match status" value="1"/>
</dbReference>
<dbReference type="Pfam" id="PF00638">
    <property type="entry name" value="Ran_BP1"/>
    <property type="match status" value="1"/>
</dbReference>
<dbReference type="Proteomes" id="UP000053201">
    <property type="component" value="Unassembled WGS sequence"/>
</dbReference>
<protein>
    <recommendedName>
        <fullName evidence="2">RanBD1 domain-containing protein</fullName>
    </recommendedName>
</protein>
<feature type="compositionally biased region" description="Polar residues" evidence="1">
    <location>
        <begin position="47"/>
        <end position="58"/>
    </location>
</feature>
<evidence type="ECO:0000259" key="2">
    <source>
        <dbReference type="PROSITE" id="PS50196"/>
    </source>
</evidence>
<dbReference type="PROSITE" id="PS50196">
    <property type="entry name" value="RANBD1"/>
    <property type="match status" value="1"/>
</dbReference>
<reference evidence="3 4" key="1">
    <citation type="submission" date="2009-08" db="EMBL/GenBank/DDBJ databases">
        <title>The Genome Sequence of Spizellomyces punctatus strain DAOM BR117.</title>
        <authorList>
            <consortium name="The Broad Institute Genome Sequencing Platform"/>
            <person name="Russ C."/>
            <person name="Cuomo C."/>
            <person name="Shea T."/>
            <person name="Young S.K."/>
            <person name="Zeng Q."/>
            <person name="Koehrsen M."/>
            <person name="Haas B."/>
            <person name="Borodovsky M."/>
            <person name="Guigo R."/>
            <person name="Alvarado L."/>
            <person name="Berlin A."/>
            <person name="Bochicchio J."/>
            <person name="Borenstein D."/>
            <person name="Chapman S."/>
            <person name="Chen Z."/>
            <person name="Engels R."/>
            <person name="Freedman E."/>
            <person name="Gellesch M."/>
            <person name="Goldberg J."/>
            <person name="Griggs A."/>
            <person name="Gujja S."/>
            <person name="Heiman D."/>
            <person name="Hepburn T."/>
            <person name="Howarth C."/>
            <person name="Jen D."/>
            <person name="Larson L."/>
            <person name="Lewis B."/>
            <person name="Mehta T."/>
            <person name="Park D."/>
            <person name="Pearson M."/>
            <person name="Roberts A."/>
            <person name="Saif S."/>
            <person name="Shenoy N."/>
            <person name="Sisk P."/>
            <person name="Stolte C."/>
            <person name="Sykes S."/>
            <person name="Thomson T."/>
            <person name="Walk T."/>
            <person name="White J."/>
            <person name="Yandava C."/>
            <person name="Burger G."/>
            <person name="Gray M.W."/>
            <person name="Holland P.W.H."/>
            <person name="King N."/>
            <person name="Lang F.B.F."/>
            <person name="Roger A.J."/>
            <person name="Ruiz-Trillo I."/>
            <person name="Lander E."/>
            <person name="Nusbaum C."/>
        </authorList>
    </citation>
    <scope>NUCLEOTIDE SEQUENCE [LARGE SCALE GENOMIC DNA]</scope>
    <source>
        <strain evidence="3 4">DAOM BR117</strain>
    </source>
</reference>
<feature type="region of interest" description="Disordered" evidence="1">
    <location>
        <begin position="446"/>
        <end position="484"/>
    </location>
</feature>
<feature type="compositionally biased region" description="Basic and acidic residues" evidence="1">
    <location>
        <begin position="296"/>
        <end position="323"/>
    </location>
</feature>
<feature type="region of interest" description="Disordered" evidence="1">
    <location>
        <begin position="1"/>
        <end position="208"/>
    </location>
</feature>
<dbReference type="AlphaFoldDB" id="A0A0L0HN58"/>
<name>A0A0L0HN58_SPIPD</name>
<proteinExistence type="predicted"/>
<dbReference type="PANTHER" id="PTHR38697:SF1">
    <property type="entry name" value="NUCLEAR PORE COMPLEX PROTEIN SIMILAR TO S. CEREVISIAE NUP2 (EUROFUNG)"/>
    <property type="match status" value="1"/>
</dbReference>
<keyword evidence="4" id="KW-1185">Reference proteome</keyword>
<organism evidence="3 4">
    <name type="scientific">Spizellomyces punctatus (strain DAOM BR117)</name>
    <dbReference type="NCBI Taxonomy" id="645134"/>
    <lineage>
        <taxon>Eukaryota</taxon>
        <taxon>Fungi</taxon>
        <taxon>Fungi incertae sedis</taxon>
        <taxon>Chytridiomycota</taxon>
        <taxon>Chytridiomycota incertae sedis</taxon>
        <taxon>Chytridiomycetes</taxon>
        <taxon>Spizellomycetales</taxon>
        <taxon>Spizellomycetaceae</taxon>
        <taxon>Spizellomyces</taxon>
    </lineage>
</organism>
<dbReference type="CDD" id="cd13170">
    <property type="entry name" value="RanBD_NUP50"/>
    <property type="match status" value="1"/>
</dbReference>
<dbReference type="EMBL" id="KQ257453">
    <property type="protein sequence ID" value="KND02254.1"/>
    <property type="molecule type" value="Genomic_DNA"/>
</dbReference>
<dbReference type="InterPro" id="IPR000156">
    <property type="entry name" value="Ran_bind_dom"/>
</dbReference>
<feature type="region of interest" description="Disordered" evidence="1">
    <location>
        <begin position="378"/>
        <end position="412"/>
    </location>
</feature>
<dbReference type="OrthoDB" id="185618at2759"/>
<feature type="compositionally biased region" description="Polar residues" evidence="1">
    <location>
        <begin position="80"/>
        <end position="94"/>
    </location>
</feature>
<feature type="compositionally biased region" description="Acidic residues" evidence="1">
    <location>
        <begin position="474"/>
        <end position="484"/>
    </location>
</feature>
<dbReference type="STRING" id="645134.A0A0L0HN58"/>
<evidence type="ECO:0000313" key="4">
    <source>
        <dbReference type="Proteomes" id="UP000053201"/>
    </source>
</evidence>
<dbReference type="VEuPathDB" id="FungiDB:SPPG_09057"/>
<feature type="compositionally biased region" description="Polar residues" evidence="1">
    <location>
        <begin position="10"/>
        <end position="21"/>
    </location>
</feature>